<reference evidence="1 2" key="1">
    <citation type="submission" date="2017-10" db="EMBL/GenBank/DDBJ databases">
        <title>Draft genome of Lysinibacillus fusiformis strain Juneja, a laboratory-derived pathogen of Drosophila melanogaster.</title>
        <authorList>
            <person name="Smith B.R."/>
            <person name="Unckless R.L."/>
        </authorList>
    </citation>
    <scope>NUCLEOTIDE SEQUENCE [LARGE SCALE GENOMIC DNA]</scope>
    <source>
        <strain evidence="1 2">Juneja</strain>
    </source>
</reference>
<name>A0A2I0UXV5_9BACI</name>
<proteinExistence type="predicted"/>
<dbReference type="EMBL" id="PDFK01000004">
    <property type="protein sequence ID" value="PKU50908.1"/>
    <property type="molecule type" value="Genomic_DNA"/>
</dbReference>
<organism evidence="1 2">
    <name type="scientific">Lysinibacillus fusiformis</name>
    <dbReference type="NCBI Taxonomy" id="28031"/>
    <lineage>
        <taxon>Bacteria</taxon>
        <taxon>Bacillati</taxon>
        <taxon>Bacillota</taxon>
        <taxon>Bacilli</taxon>
        <taxon>Bacillales</taxon>
        <taxon>Bacillaceae</taxon>
        <taxon>Lysinibacillus</taxon>
    </lineage>
</organism>
<comment type="caution">
    <text evidence="1">The sequence shown here is derived from an EMBL/GenBank/DDBJ whole genome shotgun (WGS) entry which is preliminary data.</text>
</comment>
<gene>
    <name evidence="1" type="ORF">CRI88_14590</name>
</gene>
<dbReference type="AlphaFoldDB" id="A0A2I0UXV5"/>
<dbReference type="RefSeq" id="WP_089932385.1">
    <property type="nucleotide sequence ID" value="NZ_JAZBNI010000011.1"/>
</dbReference>
<evidence type="ECO:0000313" key="2">
    <source>
        <dbReference type="Proteomes" id="UP000234956"/>
    </source>
</evidence>
<sequence length="71" mass="8407">MFVTHFYENKTSVLSQLLVKLPTVEEDIRIKGRKAKVIEVLQMDDHNFQVKVLFEKIPKKQPLKEIGKKKR</sequence>
<protein>
    <submittedName>
        <fullName evidence="1">Uncharacterized protein</fullName>
    </submittedName>
</protein>
<dbReference type="Proteomes" id="UP000234956">
    <property type="component" value="Unassembled WGS sequence"/>
</dbReference>
<accession>A0A2I0UXV5</accession>
<evidence type="ECO:0000313" key="1">
    <source>
        <dbReference type="EMBL" id="PKU50908.1"/>
    </source>
</evidence>